<feature type="compositionally biased region" description="Basic and acidic residues" evidence="10">
    <location>
        <begin position="249"/>
        <end position="258"/>
    </location>
</feature>
<evidence type="ECO:0000256" key="6">
    <source>
        <dbReference type="ARBA" id="ARBA00023136"/>
    </source>
</evidence>
<feature type="compositionally biased region" description="Polar residues" evidence="10">
    <location>
        <begin position="537"/>
        <end position="552"/>
    </location>
</feature>
<keyword evidence="4 11" id="KW-1133">Transmembrane helix</keyword>
<keyword evidence="9" id="KW-0807">Transducer</keyword>
<dbReference type="PRINTS" id="PR00237">
    <property type="entry name" value="GPCRRHODOPSN"/>
</dbReference>
<evidence type="ECO:0000256" key="10">
    <source>
        <dbReference type="SAM" id="MobiDB-lite"/>
    </source>
</evidence>
<dbReference type="PANTHER" id="PTHR24246">
    <property type="entry name" value="OLFACTORY RECEPTOR AND ADENOSINE RECEPTOR"/>
    <property type="match status" value="1"/>
</dbReference>
<evidence type="ECO:0000256" key="9">
    <source>
        <dbReference type="ARBA" id="ARBA00023224"/>
    </source>
</evidence>
<feature type="compositionally biased region" description="Acidic residues" evidence="10">
    <location>
        <begin position="513"/>
        <end position="525"/>
    </location>
</feature>
<evidence type="ECO:0000259" key="12">
    <source>
        <dbReference type="PROSITE" id="PS50262"/>
    </source>
</evidence>
<accession>A0A9W9ZXG9</accession>
<name>A0A9W9ZXG9_9CNID</name>
<gene>
    <name evidence="13" type="ORF">OS493_029555</name>
</gene>
<evidence type="ECO:0000313" key="14">
    <source>
        <dbReference type="Proteomes" id="UP001163046"/>
    </source>
</evidence>
<evidence type="ECO:0000256" key="5">
    <source>
        <dbReference type="ARBA" id="ARBA00023040"/>
    </source>
</evidence>
<keyword evidence="7" id="KW-0675">Receptor</keyword>
<dbReference type="SUPFAM" id="SSF81321">
    <property type="entry name" value="Family A G protein-coupled receptor-like"/>
    <property type="match status" value="1"/>
</dbReference>
<keyword evidence="3 11" id="KW-0812">Transmembrane</keyword>
<comment type="subcellular location">
    <subcellularLocation>
        <location evidence="1">Cell membrane</location>
        <topology evidence="1">Multi-pass membrane protein</topology>
    </subcellularLocation>
</comment>
<feature type="compositionally biased region" description="Basic and acidic residues" evidence="10">
    <location>
        <begin position="227"/>
        <end position="242"/>
    </location>
</feature>
<keyword evidence="14" id="KW-1185">Reference proteome</keyword>
<keyword evidence="6 11" id="KW-0472">Membrane</keyword>
<feature type="compositionally biased region" description="Basic residues" evidence="10">
    <location>
        <begin position="259"/>
        <end position="269"/>
    </location>
</feature>
<feature type="compositionally biased region" description="Basic and acidic residues" evidence="10">
    <location>
        <begin position="398"/>
        <end position="408"/>
    </location>
</feature>
<feature type="domain" description="G-protein coupled receptors family 1 profile" evidence="12">
    <location>
        <begin position="17"/>
        <end position="134"/>
    </location>
</feature>
<dbReference type="InterPro" id="IPR000276">
    <property type="entry name" value="GPCR_Rhodpsn"/>
</dbReference>
<dbReference type="GO" id="GO:0005886">
    <property type="term" value="C:plasma membrane"/>
    <property type="evidence" value="ECO:0007669"/>
    <property type="project" value="UniProtKB-SubCell"/>
</dbReference>
<dbReference type="GO" id="GO:0004930">
    <property type="term" value="F:G protein-coupled receptor activity"/>
    <property type="evidence" value="ECO:0007669"/>
    <property type="project" value="UniProtKB-KW"/>
</dbReference>
<keyword evidence="8" id="KW-0325">Glycoprotein</keyword>
<keyword evidence="2" id="KW-1003">Cell membrane</keyword>
<evidence type="ECO:0000256" key="4">
    <source>
        <dbReference type="ARBA" id="ARBA00022989"/>
    </source>
</evidence>
<dbReference type="Proteomes" id="UP001163046">
    <property type="component" value="Unassembled WGS sequence"/>
</dbReference>
<feature type="transmembrane region" description="Helical" evidence="11">
    <location>
        <begin position="38"/>
        <end position="60"/>
    </location>
</feature>
<feature type="compositionally biased region" description="Polar residues" evidence="10">
    <location>
        <begin position="217"/>
        <end position="226"/>
    </location>
</feature>
<dbReference type="CDD" id="cd00637">
    <property type="entry name" value="7tm_classA_rhodopsin-like"/>
    <property type="match status" value="1"/>
</dbReference>
<keyword evidence="5" id="KW-0297">G-protein coupled receptor</keyword>
<feature type="transmembrane region" description="Helical" evidence="11">
    <location>
        <begin position="72"/>
        <end position="97"/>
    </location>
</feature>
<feature type="compositionally biased region" description="Low complexity" evidence="10">
    <location>
        <begin position="460"/>
        <end position="471"/>
    </location>
</feature>
<proteinExistence type="predicted"/>
<feature type="compositionally biased region" description="Basic and acidic residues" evidence="10">
    <location>
        <begin position="415"/>
        <end position="439"/>
    </location>
</feature>
<comment type="caution">
    <text evidence="13">The sequence shown here is derived from an EMBL/GenBank/DDBJ whole genome shotgun (WGS) entry which is preliminary data.</text>
</comment>
<feature type="region of interest" description="Disordered" evidence="10">
    <location>
        <begin position="395"/>
        <end position="552"/>
    </location>
</feature>
<dbReference type="Pfam" id="PF00001">
    <property type="entry name" value="7tm_1"/>
    <property type="match status" value="1"/>
</dbReference>
<dbReference type="Gene3D" id="1.20.1070.10">
    <property type="entry name" value="Rhodopsin 7-helix transmembrane proteins"/>
    <property type="match status" value="1"/>
</dbReference>
<dbReference type="PANTHER" id="PTHR24246:SF27">
    <property type="entry name" value="ADENOSINE RECEPTOR, ISOFORM A"/>
    <property type="match status" value="1"/>
</dbReference>
<evidence type="ECO:0000256" key="2">
    <source>
        <dbReference type="ARBA" id="ARBA00022475"/>
    </source>
</evidence>
<evidence type="ECO:0000256" key="8">
    <source>
        <dbReference type="ARBA" id="ARBA00023180"/>
    </source>
</evidence>
<feature type="compositionally biased region" description="Low complexity" evidence="10">
    <location>
        <begin position="478"/>
        <end position="512"/>
    </location>
</feature>
<dbReference type="EMBL" id="MU825426">
    <property type="protein sequence ID" value="KAJ7389671.1"/>
    <property type="molecule type" value="Genomic_DNA"/>
</dbReference>
<evidence type="ECO:0000256" key="7">
    <source>
        <dbReference type="ARBA" id="ARBA00023170"/>
    </source>
</evidence>
<dbReference type="PROSITE" id="PS50262">
    <property type="entry name" value="G_PROTEIN_RECEP_F1_2"/>
    <property type="match status" value="1"/>
</dbReference>
<feature type="region of interest" description="Disordered" evidence="10">
    <location>
        <begin position="217"/>
        <end position="272"/>
    </location>
</feature>
<protein>
    <recommendedName>
        <fullName evidence="12">G-protein coupled receptors family 1 profile domain-containing protein</fullName>
    </recommendedName>
</protein>
<dbReference type="InterPro" id="IPR017452">
    <property type="entry name" value="GPCR_Rhodpsn_7TM"/>
</dbReference>
<reference evidence="13" key="1">
    <citation type="submission" date="2023-01" db="EMBL/GenBank/DDBJ databases">
        <title>Genome assembly of the deep-sea coral Lophelia pertusa.</title>
        <authorList>
            <person name="Herrera S."/>
            <person name="Cordes E."/>
        </authorList>
    </citation>
    <scope>NUCLEOTIDE SEQUENCE</scope>
    <source>
        <strain evidence="13">USNM1676648</strain>
        <tissue evidence="13">Polyp</tissue>
    </source>
</reference>
<feature type="transmembrane region" description="Helical" evidence="11">
    <location>
        <begin position="118"/>
        <end position="142"/>
    </location>
</feature>
<evidence type="ECO:0000313" key="13">
    <source>
        <dbReference type="EMBL" id="KAJ7389671.1"/>
    </source>
</evidence>
<organism evidence="13 14">
    <name type="scientific">Desmophyllum pertusum</name>
    <dbReference type="NCBI Taxonomy" id="174260"/>
    <lineage>
        <taxon>Eukaryota</taxon>
        <taxon>Metazoa</taxon>
        <taxon>Cnidaria</taxon>
        <taxon>Anthozoa</taxon>
        <taxon>Hexacorallia</taxon>
        <taxon>Scleractinia</taxon>
        <taxon>Caryophylliina</taxon>
        <taxon>Caryophylliidae</taxon>
        <taxon>Desmophyllum</taxon>
    </lineage>
</organism>
<evidence type="ECO:0000256" key="11">
    <source>
        <dbReference type="SAM" id="Phobius"/>
    </source>
</evidence>
<dbReference type="AlphaFoldDB" id="A0A9W9ZXG9"/>
<evidence type="ECO:0000256" key="1">
    <source>
        <dbReference type="ARBA" id="ARBA00004651"/>
    </source>
</evidence>
<evidence type="ECO:0000256" key="3">
    <source>
        <dbReference type="ARBA" id="ARBA00022692"/>
    </source>
</evidence>
<sequence>MKTNCLSVRSRTVSVIGNGFVIAVIARFKTLRRSVPNILVANLAVVDLLNSAVNLPFHLISNSEASWYRGKTLALVVVFLSRLFVFLNLASMLAMLANAYLAIAYDFKYLAWKTKKKALICVFLIWFISIVTTILFSIPSFYINTIPDGHVNEYRAAILKTSKRAELNLPPLQAEARLQSDIKATKTIAITVAAYFLCYVPMIGNFSKILSDQATLKRSQTNSGNGEQRKVEDMLRKKRDERNDDEEQPEVHIDENQTRHKYSGQRRNARPCIHESVESKEYGEAQELSRGACAIQAQKPYDGKEENEEVLKGCGLANKSRKPFRTKVRPLEITELDNTGNLAEEKLENTCCPEKKPIKTQTSSRKRCNKITSGQEIQQIQKAACINDKLYQQGNTEEELHQDGKDEYEQQGAKESNRKPKQEQELMQEEKKKKLNQEQKKKKKQGQELNQEQKKKQGHAGAEAGADTSAGAEEEEAGTGAEAGAGAEEEAGAGTDTEADTSAGAGAGADASAEAEAEAETESDASAEAGGGACSRTEMQCTVSSTMALVMG</sequence>